<protein>
    <recommendedName>
        <fullName evidence="2">Hydrazine synthase alpha subunit middle domain-containing protein</fullName>
    </recommendedName>
</protein>
<evidence type="ECO:0000256" key="1">
    <source>
        <dbReference type="SAM" id="MobiDB-lite"/>
    </source>
</evidence>
<name>A0A1I4VEX6_9GAMM</name>
<dbReference type="RefSeq" id="WP_139224811.1">
    <property type="nucleotide sequence ID" value="NZ_FOVF01000002.1"/>
</dbReference>
<evidence type="ECO:0000313" key="4">
    <source>
        <dbReference type="Proteomes" id="UP000198575"/>
    </source>
</evidence>
<feature type="domain" description="Hydrazine synthase alpha subunit middle" evidence="2">
    <location>
        <begin position="666"/>
        <end position="719"/>
    </location>
</feature>
<dbReference type="AlphaFoldDB" id="A0A1I4VEX6"/>
<dbReference type="STRING" id="578942.SAMN05216289_10226"/>
<sequence>MRTESPRPLRPLSRTSPPSHQGPLDPIRMRFGAGHPLGWALAAAITALHCATAAVAAPNLPNPIMFVTQVPVPGDFATVGSVFANHMGDVQSAARGGDLWIRYANGTLRNLTAEAGYGNSGQQGANAIAVRDPAIHFSGSKAVFSMVVGAPTQQYQTITRYWQLYEISGFGSGQTVVISRVPGQPIDTNNVEPTYASDGSIIFTSDRPRNGERHLYPQLDEYESTPTNSGLWKLDPASGSLRLLQHAPSGSFRPLVDSFGRIIFTRWDHLQRDQQADAGTYGTFNWASESAQAATQTASEVFPEPRSDTAASYGFRINHFFPWQLNQDGSGEETLNHVGRHELFDYFNQSLRNDPNLVEYIYGSAPPRNNSRSVDNWLQIAEDPTTPGRYFAIDAPEFYTHASGQIISINGSPSTNPDDMLVGYRTPRSTSTFYPGTVPADFSGHYRNPLPLSDGQMVAAWVAEPRGAANEGTRANPVPRYKFRLHSLIADGGGYQRADPNGALTNGISKSVTWWDPDVLVTYNGPLWELSPVEVRARAVPPDTGNLPAEAPEAQAFAAAGVDFQAFQSFLAARGLGVLVSRNVTTRDKADHQQPFNLRVPGGVQTVANAGILYDIRYMQFLQGDQIRGIGGTASPNPGRRVLAQPLHDAAALQWMPTPAAGTPAGAVPIASDGSVAVIVPAQRALAWQSTAANGTPVVRERYWISVKPGEVRACGGCHGVNSIDQAGHAPATNMPVALKNLLDYWRVNADPLFADSFD</sequence>
<organism evidence="3 4">
    <name type="scientific">Dokdonella immobilis</name>
    <dbReference type="NCBI Taxonomy" id="578942"/>
    <lineage>
        <taxon>Bacteria</taxon>
        <taxon>Pseudomonadati</taxon>
        <taxon>Pseudomonadota</taxon>
        <taxon>Gammaproteobacteria</taxon>
        <taxon>Lysobacterales</taxon>
        <taxon>Rhodanobacteraceae</taxon>
        <taxon>Dokdonella</taxon>
    </lineage>
</organism>
<gene>
    <name evidence="3" type="ORF">SAMN05216289_10226</name>
</gene>
<reference evidence="3 4" key="1">
    <citation type="submission" date="2016-10" db="EMBL/GenBank/DDBJ databases">
        <authorList>
            <person name="de Groot N.N."/>
        </authorList>
    </citation>
    <scope>NUCLEOTIDE SEQUENCE [LARGE SCALE GENOMIC DNA]</scope>
    <source>
        <strain evidence="3 4">CGMCC 1.7659</strain>
    </source>
</reference>
<proteinExistence type="predicted"/>
<keyword evidence="4" id="KW-1185">Reference proteome</keyword>
<feature type="compositionally biased region" description="Low complexity" evidence="1">
    <location>
        <begin position="10"/>
        <end position="19"/>
    </location>
</feature>
<dbReference type="Pfam" id="PF18582">
    <property type="entry name" value="HZS_alpha"/>
    <property type="match status" value="1"/>
</dbReference>
<dbReference type="InterPro" id="IPR040698">
    <property type="entry name" value="HZS_alpha_mid"/>
</dbReference>
<dbReference type="EMBL" id="FOVF01000002">
    <property type="protein sequence ID" value="SFM99767.1"/>
    <property type="molecule type" value="Genomic_DNA"/>
</dbReference>
<dbReference type="Proteomes" id="UP000198575">
    <property type="component" value="Unassembled WGS sequence"/>
</dbReference>
<evidence type="ECO:0000259" key="2">
    <source>
        <dbReference type="Pfam" id="PF18582"/>
    </source>
</evidence>
<feature type="region of interest" description="Disordered" evidence="1">
    <location>
        <begin position="1"/>
        <end position="26"/>
    </location>
</feature>
<accession>A0A1I4VEX6</accession>
<evidence type="ECO:0000313" key="3">
    <source>
        <dbReference type="EMBL" id="SFM99767.1"/>
    </source>
</evidence>
<dbReference type="OrthoDB" id="221261at2"/>